<feature type="compositionally biased region" description="Pro residues" evidence="1">
    <location>
        <begin position="841"/>
        <end position="855"/>
    </location>
</feature>
<dbReference type="Pfam" id="PF04851">
    <property type="entry name" value="ResIII"/>
    <property type="match status" value="1"/>
</dbReference>
<sequence length="944" mass="101473">MQQTPQVEQPGATPRPDEAGGVDAATSHGITLRPHQAGAVSAAVLGLSLPRDGAVPVGGVRGQLHMATGAGKTVVAAVAALRLCPAGVIGVLVPTLDLLTQTVESWRRAGHTGPAVAVCSLGTDPLLEALGVRCTTNPTQLALWASDGPMLVFATYASLAAQGLVDDLDDADDESLGVLETALRGSYGQKMAPFDLVVVDEAHRTSGDATKSWAAIHDQARFPAARRLYMTATPRLWAADPAAAASTDAPATDPDGTSGGGEALGGRVVASMDDTALYGPVLYEIGLMESVERGVLARFEIDVLEIRDPAPLSEKASAEERRGRRLAALQAALLKHADESGVRSYMTFHSRTLEAMACARALPETAARLHAADPAAYPPRVSSDWLSGEHAATHRRDVLTRYADGLDAEGWVCDLSFLASCRVLGEGVDIRGKRGVGAVVFADTRSSPVEIVQIIGRALRQEPGEGKVSRIVVPVFLEPGEDPGDMIASPSYRSLVAILQGLRSHDDRVIERLALPTTTARGTITSVLALDPQAPTDTTDHDQNQDEGEDQDERADDGEETPPATDDQDNDEDEGHDQDEGEGDEETEAARGITGSSSTTPLLRFSLPREDVQGVALFLRTRVLRPESEIWLTGYQALRTWVREHGHARVPRDTTVELGDGRDVFGLGQWVARQRRALKEGTLRPWRYDLLTEIGMVWDVADAGFWRVVTAARTAFETYRTLALPRSLVIDGVRIGQALTNLRRPGGLGSDPVRADERRRALEAIDPEWCPPWPADWQRAYAATRDLLSEEQGAIRADTILPGSTVHGVDVGAWLTRQADPTVWAGLLPEQRTRLQTLGLTPPPAPAPKPKPKPAATPTVSTFERGIAALGQYAAREGHLKVPRQHIETVVIDGQEYEVKPGVFLSNSKTRRTRLTDGQRARFAALGLDWAAHRTRPPAEGNPT</sequence>
<proteinExistence type="predicted"/>
<dbReference type="InterPro" id="IPR006935">
    <property type="entry name" value="Helicase/UvrB_N"/>
</dbReference>
<dbReference type="RefSeq" id="WP_083191917.1">
    <property type="nucleotide sequence ID" value="NZ_CP020570.1"/>
</dbReference>
<protein>
    <submittedName>
        <fullName evidence="3">Helicase</fullName>
    </submittedName>
</protein>
<dbReference type="GO" id="GO:0003677">
    <property type="term" value="F:DNA binding"/>
    <property type="evidence" value="ECO:0007669"/>
    <property type="project" value="InterPro"/>
</dbReference>
<keyword evidence="3" id="KW-0067">ATP-binding</keyword>
<dbReference type="KEGG" id="svu:B1H20_00070"/>
<dbReference type="Proteomes" id="UP000192445">
    <property type="component" value="Chromosome"/>
</dbReference>
<evidence type="ECO:0000259" key="2">
    <source>
        <dbReference type="PROSITE" id="PS51192"/>
    </source>
</evidence>
<dbReference type="CDD" id="cd18785">
    <property type="entry name" value="SF2_C"/>
    <property type="match status" value="1"/>
</dbReference>
<dbReference type="GO" id="GO:0005524">
    <property type="term" value="F:ATP binding"/>
    <property type="evidence" value="ECO:0007669"/>
    <property type="project" value="InterPro"/>
</dbReference>
<evidence type="ECO:0000313" key="4">
    <source>
        <dbReference type="Proteomes" id="UP000192445"/>
    </source>
</evidence>
<dbReference type="Pfam" id="PF03457">
    <property type="entry name" value="HA"/>
    <property type="match status" value="1"/>
</dbReference>
<dbReference type="PANTHER" id="PTHR47396:SF1">
    <property type="entry name" value="ATP-DEPENDENT HELICASE IRC3-RELATED"/>
    <property type="match status" value="1"/>
</dbReference>
<feature type="region of interest" description="Disordered" evidence="1">
    <location>
        <begin position="524"/>
        <end position="605"/>
    </location>
</feature>
<dbReference type="InterPro" id="IPR027417">
    <property type="entry name" value="P-loop_NTPase"/>
</dbReference>
<dbReference type="EMBL" id="CP020570">
    <property type="protein sequence ID" value="ARF59956.1"/>
    <property type="molecule type" value="Genomic_DNA"/>
</dbReference>
<dbReference type="InterPro" id="IPR014001">
    <property type="entry name" value="Helicase_ATP-bd"/>
</dbReference>
<evidence type="ECO:0000313" key="3">
    <source>
        <dbReference type="EMBL" id="ARF59956.1"/>
    </source>
</evidence>
<dbReference type="SUPFAM" id="SSF52540">
    <property type="entry name" value="P-loop containing nucleoside triphosphate hydrolases"/>
    <property type="match status" value="1"/>
</dbReference>
<dbReference type="GO" id="GO:0004386">
    <property type="term" value="F:helicase activity"/>
    <property type="evidence" value="ECO:0007669"/>
    <property type="project" value="UniProtKB-KW"/>
</dbReference>
<dbReference type="STRING" id="1935.B1H20_00070"/>
<keyword evidence="3" id="KW-0547">Nucleotide-binding</keyword>
<keyword evidence="3" id="KW-0378">Hydrolase</keyword>
<keyword evidence="3" id="KW-0347">Helicase</keyword>
<dbReference type="Gene3D" id="3.40.50.300">
    <property type="entry name" value="P-loop containing nucleotide triphosphate hydrolases"/>
    <property type="match status" value="2"/>
</dbReference>
<accession>A0A1V0U460</accession>
<name>A0A1V0U460_STRVN</name>
<dbReference type="SMART" id="SM00487">
    <property type="entry name" value="DEXDc"/>
    <property type="match status" value="1"/>
</dbReference>
<gene>
    <name evidence="3" type="ORF">B1H20_00070</name>
</gene>
<feature type="region of interest" description="Disordered" evidence="1">
    <location>
        <begin position="838"/>
        <end position="858"/>
    </location>
</feature>
<feature type="compositionally biased region" description="Low complexity" evidence="1">
    <location>
        <begin position="241"/>
        <end position="256"/>
    </location>
</feature>
<feature type="domain" description="Helicase ATP-binding" evidence="2">
    <location>
        <begin position="53"/>
        <end position="234"/>
    </location>
</feature>
<feature type="compositionally biased region" description="Acidic residues" evidence="1">
    <location>
        <begin position="545"/>
        <end position="587"/>
    </location>
</feature>
<feature type="region of interest" description="Disordered" evidence="1">
    <location>
        <begin position="241"/>
        <end position="263"/>
    </location>
</feature>
<evidence type="ECO:0000256" key="1">
    <source>
        <dbReference type="SAM" id="MobiDB-lite"/>
    </source>
</evidence>
<reference evidence="3 4" key="1">
    <citation type="submission" date="2017-03" db="EMBL/GenBank/DDBJ databases">
        <title>Complete Genome Sequence of a natural compounds producer, Streptomyces violaceus S21.</title>
        <authorList>
            <person name="Zhong C."/>
            <person name="Zhao Z."/>
            <person name="Fu J."/>
            <person name="Zong G."/>
            <person name="Qin R."/>
            <person name="Cao G."/>
        </authorList>
    </citation>
    <scope>NUCLEOTIDE SEQUENCE [LARGE SCALE GENOMIC DNA]</scope>
    <source>
        <strain evidence="3 4">S21</strain>
    </source>
</reference>
<dbReference type="GO" id="GO:0005829">
    <property type="term" value="C:cytosol"/>
    <property type="evidence" value="ECO:0007669"/>
    <property type="project" value="TreeGrafter"/>
</dbReference>
<dbReference type="OrthoDB" id="9776021at2"/>
<dbReference type="InterPro" id="IPR005114">
    <property type="entry name" value="Helicase_assoc"/>
</dbReference>
<dbReference type="Gene3D" id="6.10.140.530">
    <property type="match status" value="1"/>
</dbReference>
<dbReference type="AlphaFoldDB" id="A0A1V0U460"/>
<dbReference type="GO" id="GO:0016787">
    <property type="term" value="F:hydrolase activity"/>
    <property type="evidence" value="ECO:0007669"/>
    <property type="project" value="InterPro"/>
</dbReference>
<dbReference type="InterPro" id="IPR050742">
    <property type="entry name" value="Helicase_Restrict-Modif_Enz"/>
</dbReference>
<dbReference type="PROSITE" id="PS51192">
    <property type="entry name" value="HELICASE_ATP_BIND_1"/>
    <property type="match status" value="1"/>
</dbReference>
<feature type="region of interest" description="Disordered" evidence="1">
    <location>
        <begin position="1"/>
        <end position="25"/>
    </location>
</feature>
<organism evidence="3 4">
    <name type="scientific">Streptomyces violaceoruber</name>
    <dbReference type="NCBI Taxonomy" id="1935"/>
    <lineage>
        <taxon>Bacteria</taxon>
        <taxon>Bacillati</taxon>
        <taxon>Actinomycetota</taxon>
        <taxon>Actinomycetes</taxon>
        <taxon>Kitasatosporales</taxon>
        <taxon>Streptomycetaceae</taxon>
        <taxon>Streptomyces</taxon>
        <taxon>Streptomyces violaceoruber group</taxon>
    </lineage>
</organism>
<dbReference type="PANTHER" id="PTHR47396">
    <property type="entry name" value="TYPE I RESTRICTION ENZYME ECOKI R PROTEIN"/>
    <property type="match status" value="1"/>
</dbReference>